<feature type="domain" description="RWD" evidence="3">
    <location>
        <begin position="1"/>
        <end position="104"/>
    </location>
</feature>
<evidence type="ECO:0000313" key="5">
    <source>
        <dbReference type="Proteomes" id="UP000193922"/>
    </source>
</evidence>
<evidence type="ECO:0000256" key="1">
    <source>
        <dbReference type="SAM" id="Coils"/>
    </source>
</evidence>
<dbReference type="AlphaFoldDB" id="A0A1Y1W1X3"/>
<dbReference type="InterPro" id="IPR006575">
    <property type="entry name" value="RWD_dom"/>
</dbReference>
<gene>
    <name evidence="4" type="ORF">DL89DRAFT_213662</name>
</gene>
<reference evidence="4 5" key="1">
    <citation type="submission" date="2016-07" db="EMBL/GenBank/DDBJ databases">
        <title>Pervasive Adenine N6-methylation of Active Genes in Fungi.</title>
        <authorList>
            <consortium name="DOE Joint Genome Institute"/>
            <person name="Mondo S.J."/>
            <person name="Dannebaum R.O."/>
            <person name="Kuo R.C."/>
            <person name="Labutti K."/>
            <person name="Haridas S."/>
            <person name="Kuo A."/>
            <person name="Salamov A."/>
            <person name="Ahrendt S.R."/>
            <person name="Lipzen A."/>
            <person name="Sullivan W."/>
            <person name="Andreopoulos W.B."/>
            <person name="Clum A."/>
            <person name="Lindquist E."/>
            <person name="Daum C."/>
            <person name="Ramamoorthy G.K."/>
            <person name="Gryganskyi A."/>
            <person name="Culley D."/>
            <person name="Magnuson J.K."/>
            <person name="James T.Y."/>
            <person name="O'Malley M.A."/>
            <person name="Stajich J.E."/>
            <person name="Spatafora J.W."/>
            <person name="Visel A."/>
            <person name="Grigoriev I.V."/>
        </authorList>
    </citation>
    <scope>NUCLEOTIDE SEQUENCE [LARGE SCALE GENOMIC DNA]</scope>
    <source>
        <strain evidence="4 5">ATCC 12442</strain>
    </source>
</reference>
<comment type="caution">
    <text evidence="4">The sequence shown here is derived from an EMBL/GenBank/DDBJ whole genome shotgun (WGS) entry which is preliminary data.</text>
</comment>
<dbReference type="Pfam" id="PF05773">
    <property type="entry name" value="RWD"/>
    <property type="match status" value="1"/>
</dbReference>
<accession>A0A1Y1W1X3</accession>
<protein>
    <recommendedName>
        <fullName evidence="3">RWD domain-containing protein</fullName>
    </recommendedName>
</protein>
<dbReference type="Proteomes" id="UP000193922">
    <property type="component" value="Unassembled WGS sequence"/>
</dbReference>
<proteinExistence type="predicted"/>
<organism evidence="4 5">
    <name type="scientific">Linderina pennispora</name>
    <dbReference type="NCBI Taxonomy" id="61395"/>
    <lineage>
        <taxon>Eukaryota</taxon>
        <taxon>Fungi</taxon>
        <taxon>Fungi incertae sedis</taxon>
        <taxon>Zoopagomycota</taxon>
        <taxon>Kickxellomycotina</taxon>
        <taxon>Kickxellomycetes</taxon>
        <taxon>Kickxellales</taxon>
        <taxon>Kickxellaceae</taxon>
        <taxon>Linderina</taxon>
    </lineage>
</organism>
<feature type="region of interest" description="Disordered" evidence="2">
    <location>
        <begin position="161"/>
        <end position="182"/>
    </location>
</feature>
<dbReference type="SMART" id="SM00591">
    <property type="entry name" value="RWD"/>
    <property type="match status" value="1"/>
</dbReference>
<feature type="non-terminal residue" evidence="4">
    <location>
        <position position="228"/>
    </location>
</feature>
<evidence type="ECO:0000313" key="4">
    <source>
        <dbReference type="EMBL" id="ORX67452.1"/>
    </source>
</evidence>
<feature type="non-terminal residue" evidence="4">
    <location>
        <position position="1"/>
    </location>
</feature>
<dbReference type="PROSITE" id="PS50908">
    <property type="entry name" value="RWD"/>
    <property type="match status" value="1"/>
</dbReference>
<evidence type="ECO:0000256" key="2">
    <source>
        <dbReference type="SAM" id="MobiDB-lite"/>
    </source>
</evidence>
<keyword evidence="1" id="KW-0175">Coiled coil</keyword>
<feature type="coiled-coil region" evidence="1">
    <location>
        <begin position="95"/>
        <end position="122"/>
    </location>
</feature>
<evidence type="ECO:0000259" key="3">
    <source>
        <dbReference type="PROSITE" id="PS50908"/>
    </source>
</evidence>
<dbReference type="Gene3D" id="3.10.110.10">
    <property type="entry name" value="Ubiquitin Conjugating Enzyme"/>
    <property type="match status" value="1"/>
</dbReference>
<dbReference type="InterPro" id="IPR040213">
    <property type="entry name" value="GIR2-like"/>
</dbReference>
<keyword evidence="5" id="KW-1185">Reference proteome</keyword>
<sequence>EVEILQSIYPSEFTELAESPYRFSIEIALEDDELPASTVLLTVEYTATYPDELPDENVPEPEAELDDDDLEEFKEKTRVIGEESLGMAMVFNMAMHVKELMAERLIEKLAEIKRQEDERIQKEVEADQAKFIGTQVTRASFLEWKERFDLERAETKKAALAAAESRGTARRTADSKKQSDMMLTGRQLFEQDRSLAQSDSKFISEGDVAVDSSLFENEDLSEDDDSGD</sequence>
<dbReference type="InterPro" id="IPR016135">
    <property type="entry name" value="UBQ-conjugating_enzyme/RWD"/>
</dbReference>
<dbReference type="STRING" id="61395.A0A1Y1W1X3"/>
<dbReference type="EMBL" id="MCFD01000012">
    <property type="protein sequence ID" value="ORX67452.1"/>
    <property type="molecule type" value="Genomic_DNA"/>
</dbReference>
<name>A0A1Y1W1X3_9FUNG</name>
<dbReference type="OrthoDB" id="277175at2759"/>
<dbReference type="RefSeq" id="XP_040741339.1">
    <property type="nucleotide sequence ID" value="XM_040884248.1"/>
</dbReference>
<dbReference type="GeneID" id="63800896"/>
<dbReference type="SUPFAM" id="SSF54495">
    <property type="entry name" value="UBC-like"/>
    <property type="match status" value="1"/>
</dbReference>
<dbReference type="PANTHER" id="PTHR12292">
    <property type="entry name" value="RWD DOMAIN-CONTAINING PROTEIN"/>
    <property type="match status" value="1"/>
</dbReference>